<evidence type="ECO:0000313" key="2">
    <source>
        <dbReference type="EMBL" id="KAJ1350461.1"/>
    </source>
</evidence>
<feature type="region of interest" description="Disordered" evidence="1">
    <location>
        <begin position="101"/>
        <end position="124"/>
    </location>
</feature>
<feature type="compositionally biased region" description="Polar residues" evidence="1">
    <location>
        <begin position="47"/>
        <end position="62"/>
    </location>
</feature>
<feature type="compositionally biased region" description="Basic and acidic residues" evidence="1">
    <location>
        <begin position="111"/>
        <end position="123"/>
    </location>
</feature>
<protein>
    <submittedName>
        <fullName evidence="2">Uncharacterized protein</fullName>
    </submittedName>
</protein>
<feature type="compositionally biased region" description="Polar residues" evidence="1">
    <location>
        <begin position="10"/>
        <end position="28"/>
    </location>
</feature>
<accession>A0AAD5MMC3</accession>
<feature type="region of interest" description="Disordered" evidence="1">
    <location>
        <begin position="1"/>
        <end position="28"/>
    </location>
</feature>
<dbReference type="Proteomes" id="UP001196413">
    <property type="component" value="Unassembled WGS sequence"/>
</dbReference>
<feature type="region of interest" description="Disordered" evidence="1">
    <location>
        <begin position="47"/>
        <end position="87"/>
    </location>
</feature>
<evidence type="ECO:0000313" key="3">
    <source>
        <dbReference type="Proteomes" id="UP001196413"/>
    </source>
</evidence>
<comment type="caution">
    <text evidence="2">The sequence shown here is derived from an EMBL/GenBank/DDBJ whole genome shotgun (WGS) entry which is preliminary data.</text>
</comment>
<name>A0AAD5MMC3_PARTN</name>
<proteinExistence type="predicted"/>
<sequence length="137" mass="14965">MSRKEEHLAPSQTTFNGADGTTNFTTPLHQMKSHNHTRLSALEVFEQQTSSDGNNNAIQSLTPSVVSPPPSRRVHEVEPVAKPLTSSPKIIHANNSLYATQAPSQLFPPSREVRPHKSGKVEKNTATFAAGALFQRL</sequence>
<dbReference type="EMBL" id="JAHQIW010000868">
    <property type="protein sequence ID" value="KAJ1350461.1"/>
    <property type="molecule type" value="Genomic_DNA"/>
</dbReference>
<gene>
    <name evidence="2" type="ORF">KIN20_006254</name>
</gene>
<organism evidence="2 3">
    <name type="scientific">Parelaphostrongylus tenuis</name>
    <name type="common">Meningeal worm</name>
    <dbReference type="NCBI Taxonomy" id="148309"/>
    <lineage>
        <taxon>Eukaryota</taxon>
        <taxon>Metazoa</taxon>
        <taxon>Ecdysozoa</taxon>
        <taxon>Nematoda</taxon>
        <taxon>Chromadorea</taxon>
        <taxon>Rhabditida</taxon>
        <taxon>Rhabditina</taxon>
        <taxon>Rhabditomorpha</taxon>
        <taxon>Strongyloidea</taxon>
        <taxon>Metastrongylidae</taxon>
        <taxon>Parelaphostrongylus</taxon>
    </lineage>
</organism>
<keyword evidence="3" id="KW-1185">Reference proteome</keyword>
<dbReference type="AlphaFoldDB" id="A0AAD5MMC3"/>
<evidence type="ECO:0000256" key="1">
    <source>
        <dbReference type="SAM" id="MobiDB-lite"/>
    </source>
</evidence>
<reference evidence="2" key="1">
    <citation type="submission" date="2021-06" db="EMBL/GenBank/DDBJ databases">
        <title>Parelaphostrongylus tenuis whole genome reference sequence.</title>
        <authorList>
            <person name="Garwood T.J."/>
            <person name="Larsen P.A."/>
            <person name="Fountain-Jones N.M."/>
            <person name="Garbe J.R."/>
            <person name="Macchietto M.G."/>
            <person name="Kania S.A."/>
            <person name="Gerhold R.W."/>
            <person name="Richards J.E."/>
            <person name="Wolf T.M."/>
        </authorList>
    </citation>
    <scope>NUCLEOTIDE SEQUENCE</scope>
    <source>
        <strain evidence="2">MNPRO001-30</strain>
        <tissue evidence="2">Meninges</tissue>
    </source>
</reference>